<accession>A0A8S1TV09</accession>
<comment type="caution">
    <text evidence="1">The sequence shown here is derived from an EMBL/GenBank/DDBJ whole genome shotgun (WGS) entry which is preliminary data.</text>
</comment>
<dbReference type="Proteomes" id="UP000683925">
    <property type="component" value="Unassembled WGS sequence"/>
</dbReference>
<evidence type="ECO:0000313" key="2">
    <source>
        <dbReference type="Proteomes" id="UP000683925"/>
    </source>
</evidence>
<keyword evidence="2" id="KW-1185">Reference proteome</keyword>
<dbReference type="AlphaFoldDB" id="A0A8S1TV09"/>
<gene>
    <name evidence="1" type="ORF">POCTA_138.1.T0290356</name>
</gene>
<dbReference type="EMBL" id="CAJJDP010000029">
    <property type="protein sequence ID" value="CAD8154796.1"/>
    <property type="molecule type" value="Genomic_DNA"/>
</dbReference>
<evidence type="ECO:0000313" key="1">
    <source>
        <dbReference type="EMBL" id="CAD8154796.1"/>
    </source>
</evidence>
<name>A0A8S1TV09_PAROT</name>
<protein>
    <submittedName>
        <fullName evidence="1">Uncharacterized protein</fullName>
    </submittedName>
</protein>
<organism evidence="1 2">
    <name type="scientific">Paramecium octaurelia</name>
    <dbReference type="NCBI Taxonomy" id="43137"/>
    <lineage>
        <taxon>Eukaryota</taxon>
        <taxon>Sar</taxon>
        <taxon>Alveolata</taxon>
        <taxon>Ciliophora</taxon>
        <taxon>Intramacronucleata</taxon>
        <taxon>Oligohymenophorea</taxon>
        <taxon>Peniculida</taxon>
        <taxon>Parameciidae</taxon>
        <taxon>Paramecium</taxon>
    </lineage>
</organism>
<reference evidence="1" key="1">
    <citation type="submission" date="2021-01" db="EMBL/GenBank/DDBJ databases">
        <authorList>
            <consortium name="Genoscope - CEA"/>
            <person name="William W."/>
        </authorList>
    </citation>
    <scope>NUCLEOTIDE SEQUENCE</scope>
</reference>
<proteinExistence type="predicted"/>
<sequence length="36" mass="4418">MESNLQYFKGKTNEQCKERYCSKQFFAKAHQFKKLK</sequence>